<evidence type="ECO:0000313" key="2">
    <source>
        <dbReference type="EMBL" id="EEC42816.1"/>
    </source>
</evidence>
<dbReference type="InterPro" id="IPR018289">
    <property type="entry name" value="MULE_transposase_dom"/>
</dbReference>
<accession>B7S3Q8</accession>
<dbReference type="InParanoid" id="B7S3Q8"/>
<dbReference type="Pfam" id="PF10551">
    <property type="entry name" value="MULE"/>
    <property type="match status" value="1"/>
</dbReference>
<evidence type="ECO:0000313" key="3">
    <source>
        <dbReference type="Proteomes" id="UP000000759"/>
    </source>
</evidence>
<dbReference type="Proteomes" id="UP000000759">
    <property type="component" value="Unassembled WGS sequence"/>
</dbReference>
<sequence>MNDNYMTQADQLLAYLKKTPDISFCAIFDEPDSPLFTIYKQRANNTRRYLCTSTQFTSVVAAQEGVLDDDALHDIDPSGELDNYVERTHQAFKLKGSTKMLIGVAWTDNKSRKLFARFSEIMVADVTKGTNNSKRPLFLSLGKTSNQNTFTALWAFLPQQARWAFQWVWTQCIPQLLPKEGLRRMKLTITDGDQKEYGPFVDAIPTFYPFCQHRLCHWHLLYRGDLRKIQIGKCGHKATILFRVVV</sequence>
<reference evidence="2 3" key="1">
    <citation type="journal article" date="2008" name="Nature">
        <title>The Phaeodactylum genome reveals the evolutionary history of diatom genomes.</title>
        <authorList>
            <person name="Bowler C."/>
            <person name="Allen A.E."/>
            <person name="Badger J.H."/>
            <person name="Grimwood J."/>
            <person name="Jabbari K."/>
            <person name="Kuo A."/>
            <person name="Maheswari U."/>
            <person name="Martens C."/>
            <person name="Maumus F."/>
            <person name="Otillar R.P."/>
            <person name="Rayko E."/>
            <person name="Salamov A."/>
            <person name="Vandepoele K."/>
            <person name="Beszteri B."/>
            <person name="Gruber A."/>
            <person name="Heijde M."/>
            <person name="Katinka M."/>
            <person name="Mock T."/>
            <person name="Valentin K."/>
            <person name="Verret F."/>
            <person name="Berges J.A."/>
            <person name="Brownlee C."/>
            <person name="Cadoret J.P."/>
            <person name="Chiovitti A."/>
            <person name="Choi C.J."/>
            <person name="Coesel S."/>
            <person name="De Martino A."/>
            <person name="Detter J.C."/>
            <person name="Durkin C."/>
            <person name="Falciatore A."/>
            <person name="Fournet J."/>
            <person name="Haruta M."/>
            <person name="Huysman M.J."/>
            <person name="Jenkins B.D."/>
            <person name="Jiroutova K."/>
            <person name="Jorgensen R.E."/>
            <person name="Joubert Y."/>
            <person name="Kaplan A."/>
            <person name="Kroger N."/>
            <person name="Kroth P.G."/>
            <person name="La Roche J."/>
            <person name="Lindquist E."/>
            <person name="Lommer M."/>
            <person name="Martin-Jezequel V."/>
            <person name="Lopez P.J."/>
            <person name="Lucas S."/>
            <person name="Mangogna M."/>
            <person name="McGinnis K."/>
            <person name="Medlin L.K."/>
            <person name="Montsant A."/>
            <person name="Oudot-Le Secq M.P."/>
            <person name="Napoli C."/>
            <person name="Obornik M."/>
            <person name="Parker M.S."/>
            <person name="Petit J.L."/>
            <person name="Porcel B.M."/>
            <person name="Poulsen N."/>
            <person name="Robison M."/>
            <person name="Rychlewski L."/>
            <person name="Rynearson T.A."/>
            <person name="Schmutz J."/>
            <person name="Shapiro H."/>
            <person name="Siaut M."/>
            <person name="Stanley M."/>
            <person name="Sussman M.R."/>
            <person name="Taylor A.R."/>
            <person name="Vardi A."/>
            <person name="von Dassow P."/>
            <person name="Vyverman W."/>
            <person name="Willis A."/>
            <person name="Wyrwicz L.S."/>
            <person name="Rokhsar D.S."/>
            <person name="Weissenbach J."/>
            <person name="Armbrust E.V."/>
            <person name="Green B.R."/>
            <person name="Van de Peer Y."/>
            <person name="Grigoriev I.V."/>
        </authorList>
    </citation>
    <scope>NUCLEOTIDE SEQUENCE [LARGE SCALE GENOMIC DNA]</scope>
    <source>
        <strain evidence="2 3">CCAP 1055/1</strain>
    </source>
</reference>
<dbReference type="GeneID" id="7204945"/>
<dbReference type="RefSeq" id="XP_002176198.1">
    <property type="nucleotide sequence ID" value="XM_002176162.1"/>
</dbReference>
<dbReference type="PaxDb" id="2850-Phatrdraft1195"/>
<dbReference type="KEGG" id="pti:PHATRDRAFT_bd1195"/>
<dbReference type="EMBL" id="DS999264">
    <property type="protein sequence ID" value="EEC42816.1"/>
    <property type="molecule type" value="Genomic_DNA"/>
</dbReference>
<proteinExistence type="predicted"/>
<name>B7S3Q8_PHATC</name>
<keyword evidence="3" id="KW-1185">Reference proteome</keyword>
<dbReference type="OrthoDB" id="2402896at2759"/>
<dbReference type="AlphaFoldDB" id="B7S3Q8"/>
<organism evidence="2 3">
    <name type="scientific">Phaeodactylum tricornutum (strain CCAP 1055/1)</name>
    <dbReference type="NCBI Taxonomy" id="556484"/>
    <lineage>
        <taxon>Eukaryota</taxon>
        <taxon>Sar</taxon>
        <taxon>Stramenopiles</taxon>
        <taxon>Ochrophyta</taxon>
        <taxon>Bacillariophyta</taxon>
        <taxon>Bacillariophyceae</taxon>
        <taxon>Bacillariophycidae</taxon>
        <taxon>Naviculales</taxon>
        <taxon>Phaeodactylaceae</taxon>
        <taxon>Phaeodactylum</taxon>
    </lineage>
</organism>
<feature type="domain" description="MULE transposase" evidence="1">
    <location>
        <begin position="122"/>
        <end position="221"/>
    </location>
</feature>
<gene>
    <name evidence="2" type="ORF">PHATRDRAFT_bd1195</name>
</gene>
<protein>
    <recommendedName>
        <fullName evidence="1">MULE transposase domain-containing protein</fullName>
    </recommendedName>
</protein>
<reference evidence="3" key="2">
    <citation type="submission" date="2008-08" db="EMBL/GenBank/DDBJ databases">
        <authorList>
            <consortium name="Diatom Consortium"/>
            <person name="Grigoriev I."/>
            <person name="Grimwood J."/>
            <person name="Kuo A."/>
            <person name="Otillar R.P."/>
            <person name="Salamov A."/>
            <person name="Detter J.C."/>
            <person name="Lindquist E."/>
            <person name="Shapiro H."/>
            <person name="Lucas S."/>
            <person name="Glavina del Rio T."/>
            <person name="Pitluck S."/>
            <person name="Rokhsar D."/>
            <person name="Bowler C."/>
        </authorList>
    </citation>
    <scope>GENOME REANNOTATION</scope>
    <source>
        <strain evidence="3">CCAP 1055/1</strain>
    </source>
</reference>
<evidence type="ECO:0000259" key="1">
    <source>
        <dbReference type="Pfam" id="PF10551"/>
    </source>
</evidence>